<evidence type="ECO:0000256" key="2">
    <source>
        <dbReference type="ARBA" id="ARBA00022679"/>
    </source>
</evidence>
<name>A0A231VLY8_THETR</name>
<evidence type="ECO:0000313" key="5">
    <source>
        <dbReference type="Proteomes" id="UP000215301"/>
    </source>
</evidence>
<dbReference type="Pfam" id="PF04041">
    <property type="entry name" value="Glyco_hydro_130"/>
    <property type="match status" value="1"/>
</dbReference>
<keyword evidence="4" id="KW-0378">Hydrolase</keyword>
<dbReference type="InterPro" id="IPR023296">
    <property type="entry name" value="Glyco_hydro_beta-prop_sf"/>
</dbReference>
<dbReference type="AlphaFoldDB" id="A0A231VLY8"/>
<dbReference type="GO" id="GO:0016757">
    <property type="term" value="F:glycosyltransferase activity"/>
    <property type="evidence" value="ECO:0007669"/>
    <property type="project" value="UniProtKB-KW"/>
</dbReference>
<gene>
    <name evidence="4" type="ORF">CE561_03395</name>
</gene>
<sequence>MIKLKRLSDRPILEPVKEHEWERKAVFNCSAIYDNELFHLIYRATDIGPHVKYGKYISRLGYAVSKDGINFMRLDKPVLSNDVEQELRGCEDPRIVKIDDTYYMMYTGFGNRTDDDYRICLATSKNLINWERKGVVLDEPNKDAALFPEKINGNYVMFHRRYPDIWLAYSNDLKNWFNHKSIIKPIKGTWESSRVGVAGPPIRIKDGWFLIYHAADDDNVYRLGAALLDINDPSIVLARQEEPILEPELEWEKNGFISNVVFSCGNAVKGDDIYVYYGGADTVIGVAYLNMNDIKLI</sequence>
<comment type="caution">
    <text evidence="4">The sequence shown here is derived from an EMBL/GenBank/DDBJ whole genome shotgun (WGS) entry which is preliminary data.</text>
</comment>
<reference evidence="4 5" key="1">
    <citation type="submission" date="2017-06" db="EMBL/GenBank/DDBJ databases">
        <title>Isolation and characterization of a thermophilic and butanogenic Thermoanaerobacterium thermosaccharolyticum M5 capable of efficient degradation of hemicellulose.</title>
        <authorList>
            <person name="Xin F."/>
            <person name="Jiang Y."/>
        </authorList>
    </citation>
    <scope>NUCLEOTIDE SEQUENCE [LARGE SCALE GENOMIC DNA]</scope>
    <source>
        <strain evidence="4 5">M5</strain>
    </source>
</reference>
<dbReference type="PANTHER" id="PTHR34106:SF5">
    <property type="entry name" value="GLYCOSIDASE"/>
    <property type="match status" value="1"/>
</dbReference>
<dbReference type="InterPro" id="IPR007184">
    <property type="entry name" value="Mannoside_phosphorylase"/>
</dbReference>
<evidence type="ECO:0000256" key="3">
    <source>
        <dbReference type="ARBA" id="ARBA00024356"/>
    </source>
</evidence>
<dbReference type="PIRSF" id="PIRSF016202">
    <property type="entry name" value="PH1107"/>
    <property type="match status" value="1"/>
</dbReference>
<keyword evidence="1" id="KW-0328">Glycosyltransferase</keyword>
<keyword evidence="4" id="KW-0326">Glycosidase</keyword>
<proteinExistence type="inferred from homology"/>
<dbReference type="Gene3D" id="2.115.10.20">
    <property type="entry name" value="Glycosyl hydrolase domain, family 43"/>
    <property type="match status" value="1"/>
</dbReference>
<keyword evidence="2" id="KW-0808">Transferase</keyword>
<comment type="similarity">
    <text evidence="3">Belongs to the glycosyl hydrolase 130 family.</text>
</comment>
<accession>A0A231VLY8</accession>
<dbReference type="CDD" id="cd18614">
    <property type="entry name" value="GH130"/>
    <property type="match status" value="1"/>
</dbReference>
<organism evidence="4 5">
    <name type="scientific">Thermoanaerobacterium thermosaccharolyticum</name>
    <name type="common">Clostridium thermosaccharolyticum</name>
    <dbReference type="NCBI Taxonomy" id="1517"/>
    <lineage>
        <taxon>Bacteria</taxon>
        <taxon>Bacillati</taxon>
        <taxon>Bacillota</taxon>
        <taxon>Clostridia</taxon>
        <taxon>Thermoanaerobacterales</taxon>
        <taxon>Thermoanaerobacteraceae</taxon>
        <taxon>Thermoanaerobacterium</taxon>
    </lineage>
</organism>
<evidence type="ECO:0000256" key="1">
    <source>
        <dbReference type="ARBA" id="ARBA00022676"/>
    </source>
</evidence>
<dbReference type="SUPFAM" id="SSF75005">
    <property type="entry name" value="Arabinanase/levansucrase/invertase"/>
    <property type="match status" value="1"/>
</dbReference>
<dbReference type="PANTHER" id="PTHR34106">
    <property type="entry name" value="GLYCOSIDASE"/>
    <property type="match status" value="1"/>
</dbReference>
<dbReference type="EMBL" id="NKHD01000007">
    <property type="protein sequence ID" value="OXT08981.1"/>
    <property type="molecule type" value="Genomic_DNA"/>
</dbReference>
<protein>
    <submittedName>
        <fullName evidence="4">Glycosidase</fullName>
    </submittedName>
</protein>
<dbReference type="GO" id="GO:0016798">
    <property type="term" value="F:hydrolase activity, acting on glycosyl bonds"/>
    <property type="evidence" value="ECO:0007669"/>
    <property type="project" value="UniProtKB-KW"/>
</dbReference>
<dbReference type="Proteomes" id="UP000215301">
    <property type="component" value="Unassembled WGS sequence"/>
</dbReference>
<evidence type="ECO:0000313" key="4">
    <source>
        <dbReference type="EMBL" id="OXT08981.1"/>
    </source>
</evidence>
<dbReference type="RefSeq" id="WP_094044085.1">
    <property type="nucleotide sequence ID" value="NZ_NKHD01000007.1"/>
</dbReference>